<dbReference type="NCBIfam" id="NF004470">
    <property type="entry name" value="PRK05802.1"/>
    <property type="match status" value="1"/>
</dbReference>
<evidence type="ECO:0008006" key="3">
    <source>
        <dbReference type="Google" id="ProtNLM"/>
    </source>
</evidence>
<dbReference type="AlphaFoldDB" id="A0A1T4WY69"/>
<dbReference type="InterPro" id="IPR050353">
    <property type="entry name" value="PyrK_electron_transfer"/>
</dbReference>
<name>A0A1T4WY69_9CLOT</name>
<sequence>MFKYIDCIDAGSPYCPCELASKGECIICSQLHGKEFCDCLNWKGTCIYQEFLWNGCKSKKIREFKKFKIEKREYFREDILKLDIKVNKELSRDLNNIGAFVFLKNEKDAEFFSTPISILNSDIETDIITVVIKREGIKSKALFECEDEILVKGPYFNGIQGQKYLNELKNNSCLILSRGIASAPAVLAAKKLKINKNEVYVFLDRGRSRQNFSKPYFLSLGCIVEDVSFLNTDGELKYEYKKQIEQLIKKWNFKTVLSAGSDDFHEKVINFIYGIDKYINFATVNNSTMCCGEGICGSCIIKGRNNVKIRACKQQYNPKEVFLRGI</sequence>
<dbReference type="Proteomes" id="UP000190105">
    <property type="component" value="Unassembled WGS sequence"/>
</dbReference>
<proteinExistence type="predicted"/>
<protein>
    <recommendedName>
        <fullName evidence="3">NAD(P)H-flavin reductase</fullName>
    </recommendedName>
</protein>
<dbReference type="InterPro" id="IPR017938">
    <property type="entry name" value="Riboflavin_synthase-like_b-brl"/>
</dbReference>
<dbReference type="SUPFAM" id="SSF63380">
    <property type="entry name" value="Riboflavin synthase domain-like"/>
    <property type="match status" value="1"/>
</dbReference>
<dbReference type="PANTHER" id="PTHR43513">
    <property type="entry name" value="DIHYDROOROTATE DEHYDROGENASE B (NAD(+)), ELECTRON TRANSFER SUBUNIT"/>
    <property type="match status" value="1"/>
</dbReference>
<accession>A0A1T4WY69</accession>
<organism evidence="1 2">
    <name type="scientific">Caloramator quimbayensis</name>
    <dbReference type="NCBI Taxonomy" id="1147123"/>
    <lineage>
        <taxon>Bacteria</taxon>
        <taxon>Bacillati</taxon>
        <taxon>Bacillota</taxon>
        <taxon>Clostridia</taxon>
        <taxon>Eubacteriales</taxon>
        <taxon>Clostridiaceae</taxon>
        <taxon>Caloramator</taxon>
    </lineage>
</organism>
<dbReference type="EMBL" id="FUYH01000004">
    <property type="protein sequence ID" value="SKA82300.1"/>
    <property type="molecule type" value="Genomic_DNA"/>
</dbReference>
<gene>
    <name evidence="1" type="ORF">SAMN05443428_104189</name>
</gene>
<dbReference type="PROSITE" id="PS00197">
    <property type="entry name" value="2FE2S_FER_1"/>
    <property type="match status" value="1"/>
</dbReference>
<keyword evidence="2" id="KW-1185">Reference proteome</keyword>
<dbReference type="GO" id="GO:0051537">
    <property type="term" value="F:2 iron, 2 sulfur cluster binding"/>
    <property type="evidence" value="ECO:0007669"/>
    <property type="project" value="InterPro"/>
</dbReference>
<reference evidence="2" key="1">
    <citation type="submission" date="2017-02" db="EMBL/GenBank/DDBJ databases">
        <authorList>
            <person name="Varghese N."/>
            <person name="Submissions S."/>
        </authorList>
    </citation>
    <scope>NUCLEOTIDE SEQUENCE [LARGE SCALE GENOMIC DNA]</scope>
    <source>
        <strain evidence="2">USBA 833</strain>
    </source>
</reference>
<dbReference type="InterPro" id="IPR006058">
    <property type="entry name" value="2Fe2S_fd_BS"/>
</dbReference>
<dbReference type="PANTHER" id="PTHR43513:SF3">
    <property type="entry name" value="DIHYDROOROTATE DEHYDROGENASE B (NAD(+)), ELECTRON TRANSFER SUBUNIT-RELATED"/>
    <property type="match status" value="1"/>
</dbReference>
<dbReference type="STRING" id="1147123.SAMN05443428_104189"/>
<evidence type="ECO:0000313" key="1">
    <source>
        <dbReference type="EMBL" id="SKA82300.1"/>
    </source>
</evidence>
<dbReference type="RefSeq" id="WP_179122182.1">
    <property type="nucleotide sequence ID" value="NZ_FUYH01000004.1"/>
</dbReference>
<evidence type="ECO:0000313" key="2">
    <source>
        <dbReference type="Proteomes" id="UP000190105"/>
    </source>
</evidence>